<organism evidence="1 2">
    <name type="scientific">Mesoterricola silvestris</name>
    <dbReference type="NCBI Taxonomy" id="2927979"/>
    <lineage>
        <taxon>Bacteria</taxon>
        <taxon>Pseudomonadati</taxon>
        <taxon>Acidobacteriota</taxon>
        <taxon>Holophagae</taxon>
        <taxon>Holophagales</taxon>
        <taxon>Holophagaceae</taxon>
        <taxon>Mesoterricola</taxon>
    </lineage>
</organism>
<keyword evidence="2" id="KW-1185">Reference proteome</keyword>
<dbReference type="Proteomes" id="UP001238179">
    <property type="component" value="Chromosome"/>
</dbReference>
<reference evidence="2" key="1">
    <citation type="journal article" date="2023" name="Int. J. Syst. Evol. Microbiol.">
        <title>Mesoterricola silvestris gen. nov., sp. nov., Mesoterricola sediminis sp. nov., Geothrix oryzae sp. nov., Geothrix edaphica sp. nov., Geothrix rubra sp. nov., and Geothrix limicola sp. nov., six novel members of Acidobacteriota isolated from soils.</title>
        <authorList>
            <person name="Itoh H."/>
            <person name="Sugisawa Y."/>
            <person name="Mise K."/>
            <person name="Xu Z."/>
            <person name="Kuniyasu M."/>
            <person name="Ushijima N."/>
            <person name="Kawano K."/>
            <person name="Kobayashi E."/>
            <person name="Shiratori Y."/>
            <person name="Masuda Y."/>
            <person name="Senoo K."/>
        </authorList>
    </citation>
    <scope>NUCLEOTIDE SEQUENCE [LARGE SCALE GENOMIC DNA]</scope>
    <source>
        <strain evidence="2">W79</strain>
    </source>
</reference>
<dbReference type="EMBL" id="AP027080">
    <property type="protein sequence ID" value="BDU71494.1"/>
    <property type="molecule type" value="Genomic_DNA"/>
</dbReference>
<dbReference type="KEGG" id="msil:METEAL_06680"/>
<evidence type="ECO:0000313" key="2">
    <source>
        <dbReference type="Proteomes" id="UP001238179"/>
    </source>
</evidence>
<proteinExistence type="predicted"/>
<gene>
    <name evidence="1" type="ORF">METEAL_06680</name>
</gene>
<protein>
    <submittedName>
        <fullName evidence="1">Uncharacterized protein</fullName>
    </submittedName>
</protein>
<accession>A0AA48K750</accession>
<evidence type="ECO:0000313" key="1">
    <source>
        <dbReference type="EMBL" id="BDU71494.1"/>
    </source>
</evidence>
<dbReference type="AlphaFoldDB" id="A0AA48K750"/>
<sequence length="136" mass="15310">MGVAVTKAHVVGEEKRPSKFLLEFKGNFIKAEREAERDKRRYTFKRQQIPWETAALFAMLVNEESAEPGGSVAWALQKLLDLAIAKIDKKRLLPQTEKQIEQCIALLFNDVPTMEKPAIARAMPTSAASSPVQEDR</sequence>
<name>A0AA48K750_9BACT</name>
<dbReference type="RefSeq" id="WP_316414386.1">
    <property type="nucleotide sequence ID" value="NZ_AP027080.1"/>
</dbReference>